<dbReference type="GO" id="GO:0005737">
    <property type="term" value="C:cytoplasm"/>
    <property type="evidence" value="ECO:0007669"/>
    <property type="project" value="UniProtKB-SubCell"/>
</dbReference>
<dbReference type="PANTHER" id="PTHR30008">
    <property type="entry name" value="EXODEOXYRIBONUCLEASE 7 LARGE SUBUNIT"/>
    <property type="match status" value="1"/>
</dbReference>
<dbReference type="InterPro" id="IPR020579">
    <property type="entry name" value="Exonuc_VII_lsu_C"/>
</dbReference>
<dbReference type="EC" id="3.1.11.6" evidence="5"/>
<comment type="similarity">
    <text evidence="5 6">Belongs to the XseA family.</text>
</comment>
<evidence type="ECO:0000256" key="5">
    <source>
        <dbReference type="HAMAP-Rule" id="MF_00378"/>
    </source>
</evidence>
<evidence type="ECO:0000313" key="11">
    <source>
        <dbReference type="Proteomes" id="UP000280792"/>
    </source>
</evidence>
<evidence type="ECO:0000259" key="8">
    <source>
        <dbReference type="Pfam" id="PF02601"/>
    </source>
</evidence>
<dbReference type="GO" id="GO:0009318">
    <property type="term" value="C:exodeoxyribonuclease VII complex"/>
    <property type="evidence" value="ECO:0007669"/>
    <property type="project" value="UniProtKB-UniRule"/>
</dbReference>
<comment type="subcellular location">
    <subcellularLocation>
        <location evidence="5 6">Cytoplasm</location>
    </subcellularLocation>
</comment>
<dbReference type="HAMAP" id="MF_00378">
    <property type="entry name" value="Exonuc_7_L"/>
    <property type="match status" value="1"/>
</dbReference>
<dbReference type="InterPro" id="IPR003753">
    <property type="entry name" value="Exonuc_VII_L"/>
</dbReference>
<evidence type="ECO:0000256" key="7">
    <source>
        <dbReference type="SAM" id="Coils"/>
    </source>
</evidence>
<dbReference type="Pfam" id="PF02601">
    <property type="entry name" value="Exonuc_VII_L"/>
    <property type="match status" value="1"/>
</dbReference>
<protein>
    <recommendedName>
        <fullName evidence="5">Exodeoxyribonuclease 7 large subunit</fullName>
        <ecNumber evidence="5">3.1.11.6</ecNumber>
    </recommendedName>
    <alternativeName>
        <fullName evidence="5">Exodeoxyribonuclease VII large subunit</fullName>
        <shortName evidence="5">Exonuclease VII large subunit</shortName>
    </alternativeName>
</protein>
<evidence type="ECO:0000256" key="1">
    <source>
        <dbReference type="ARBA" id="ARBA00022490"/>
    </source>
</evidence>
<dbReference type="GO" id="GO:0006308">
    <property type="term" value="P:DNA catabolic process"/>
    <property type="evidence" value="ECO:0007669"/>
    <property type="project" value="UniProtKB-UniRule"/>
</dbReference>
<dbReference type="InterPro" id="IPR025824">
    <property type="entry name" value="OB-fold_nuc-bd_dom"/>
</dbReference>
<gene>
    <name evidence="5" type="primary">xseA</name>
    <name evidence="10" type="ORF">D0544_16570</name>
</gene>
<dbReference type="RefSeq" id="WP_125018122.1">
    <property type="nucleotide sequence ID" value="NZ_QWEZ01000002.1"/>
</dbReference>
<dbReference type="AlphaFoldDB" id="A0A3P3VNZ3"/>
<evidence type="ECO:0000259" key="9">
    <source>
        <dbReference type="Pfam" id="PF13742"/>
    </source>
</evidence>
<dbReference type="PANTHER" id="PTHR30008:SF0">
    <property type="entry name" value="EXODEOXYRIBONUCLEASE 7 LARGE SUBUNIT"/>
    <property type="match status" value="1"/>
</dbReference>
<dbReference type="GO" id="GO:0003676">
    <property type="term" value="F:nucleic acid binding"/>
    <property type="evidence" value="ECO:0007669"/>
    <property type="project" value="InterPro"/>
</dbReference>
<keyword evidence="1 5" id="KW-0963">Cytoplasm</keyword>
<evidence type="ECO:0000256" key="3">
    <source>
        <dbReference type="ARBA" id="ARBA00022801"/>
    </source>
</evidence>
<keyword evidence="4 5" id="KW-0269">Exonuclease</keyword>
<comment type="function">
    <text evidence="5">Bidirectionally degrades single-stranded DNA into large acid-insoluble oligonucleotides, which are then degraded further into small acid-soluble oligonucleotides.</text>
</comment>
<sequence length="448" mass="49653">MHTTPSSPPARLSVSDLNRNVRRLLEVSFGSVWVEGEISNLARPSSGHWYFTLKDSQAQIRCAMFRNRNQAVRFLPQEGMQLAIRGKVSLYEGRGDFQLIADHMEQAGAGALQQAFEALKRKLASEGLFDPQFKQALPELPGHIAVITSPTGAAIRDILSVLGRRFPAIRVSVLPVAVQGSEAAPQIVRALQLARQLPVDLIILGRGGGSLEDLWPFNEETVARAIFDCPLPVVSAVGHETDFTISDLVADQRAATPSAAAELISPDRAELLAQLSGYQQLLNDAMRRTLAHHQRELTLTAKRLRHPGQKLQEQSQRLDELELRLRRAVARGIDGCEQQYRYLQRRLQQQQPGARIEGHQQYCLSLYKGLQRAFTHQLRQRQTALASAVGQLETLSPLATLARGYSITLSEDGQQVIRRSDELAVGQRIQSRLGAGSVISEVLETRKP</sequence>
<dbReference type="NCBIfam" id="TIGR00237">
    <property type="entry name" value="xseA"/>
    <property type="match status" value="1"/>
</dbReference>
<dbReference type="Proteomes" id="UP000280792">
    <property type="component" value="Unassembled WGS sequence"/>
</dbReference>
<name>A0A3P3VNZ3_9GAMM</name>
<feature type="coiled-coil region" evidence="7">
    <location>
        <begin position="268"/>
        <end position="331"/>
    </location>
</feature>
<feature type="domain" description="Exonuclease VII large subunit C-terminal" evidence="8">
    <location>
        <begin position="128"/>
        <end position="439"/>
    </location>
</feature>
<dbReference type="GO" id="GO:0008855">
    <property type="term" value="F:exodeoxyribonuclease VII activity"/>
    <property type="evidence" value="ECO:0007669"/>
    <property type="project" value="UniProtKB-UniRule"/>
</dbReference>
<evidence type="ECO:0000256" key="4">
    <source>
        <dbReference type="ARBA" id="ARBA00022839"/>
    </source>
</evidence>
<dbReference type="EMBL" id="QWEZ01000002">
    <property type="protein sequence ID" value="RRJ83429.1"/>
    <property type="molecule type" value="Genomic_DNA"/>
</dbReference>
<proteinExistence type="inferred from homology"/>
<evidence type="ECO:0000256" key="2">
    <source>
        <dbReference type="ARBA" id="ARBA00022722"/>
    </source>
</evidence>
<dbReference type="CDD" id="cd04489">
    <property type="entry name" value="ExoVII_LU_OBF"/>
    <property type="match status" value="1"/>
</dbReference>
<keyword evidence="2 5" id="KW-0540">Nuclease</keyword>
<reference evidence="10 11" key="1">
    <citation type="submission" date="2018-08" db="EMBL/GenBank/DDBJ databases">
        <authorList>
            <person name="Khan S.A."/>
        </authorList>
    </citation>
    <scope>NUCLEOTIDE SEQUENCE [LARGE SCALE GENOMIC DNA]</scope>
    <source>
        <strain evidence="10 11">GTF-13</strain>
    </source>
</reference>
<accession>A0A3P3VNZ3</accession>
<evidence type="ECO:0000313" key="10">
    <source>
        <dbReference type="EMBL" id="RRJ83429.1"/>
    </source>
</evidence>
<comment type="catalytic activity">
    <reaction evidence="5 6">
        <text>Exonucleolytic cleavage in either 5'- to 3'- or 3'- to 5'-direction to yield nucleoside 5'-phosphates.</text>
        <dbReference type="EC" id="3.1.11.6"/>
    </reaction>
</comment>
<feature type="domain" description="OB-fold nucleic acid binding" evidence="9">
    <location>
        <begin position="12"/>
        <end position="105"/>
    </location>
</feature>
<keyword evidence="7" id="KW-0175">Coiled coil</keyword>
<comment type="caution">
    <text evidence="10">The sequence shown here is derived from an EMBL/GenBank/DDBJ whole genome shotgun (WGS) entry which is preliminary data.</text>
</comment>
<dbReference type="Pfam" id="PF13742">
    <property type="entry name" value="tRNA_anti_2"/>
    <property type="match status" value="1"/>
</dbReference>
<evidence type="ECO:0000256" key="6">
    <source>
        <dbReference type="RuleBase" id="RU004355"/>
    </source>
</evidence>
<keyword evidence="3 5" id="KW-0378">Hydrolase</keyword>
<keyword evidence="11" id="KW-1185">Reference proteome</keyword>
<organism evidence="10 11">
    <name type="scientific">Aestuariirhabdus litorea</name>
    <dbReference type="NCBI Taxonomy" id="2528527"/>
    <lineage>
        <taxon>Bacteria</taxon>
        <taxon>Pseudomonadati</taxon>
        <taxon>Pseudomonadota</taxon>
        <taxon>Gammaproteobacteria</taxon>
        <taxon>Oceanospirillales</taxon>
        <taxon>Aestuariirhabdaceae</taxon>
        <taxon>Aestuariirhabdus</taxon>
    </lineage>
</organism>
<reference evidence="10 11" key="2">
    <citation type="submission" date="2018-12" db="EMBL/GenBank/DDBJ databases">
        <title>Simiduia agarivorans gen. nov., sp. nov., a marine, agarolytic bacterium isolated from shallow coastal water from Keelung, Taiwan.</title>
        <authorList>
            <person name="Shieh W.Y."/>
        </authorList>
    </citation>
    <scope>NUCLEOTIDE SEQUENCE [LARGE SCALE GENOMIC DNA]</scope>
    <source>
        <strain evidence="10 11">GTF-13</strain>
    </source>
</reference>
<comment type="subunit">
    <text evidence="5">Heterooligomer composed of large and small subunits.</text>
</comment>